<dbReference type="Gramene" id="TKW07919">
    <property type="protein sequence ID" value="TKW07919"/>
    <property type="gene ID" value="SEVIR_7G339100v2"/>
</dbReference>
<name>A0A4U6U3K3_SETVI</name>
<reference evidence="2" key="1">
    <citation type="submission" date="2019-03" db="EMBL/GenBank/DDBJ databases">
        <title>WGS assembly of Setaria viridis.</title>
        <authorList>
            <person name="Huang P."/>
            <person name="Jenkins J."/>
            <person name="Grimwood J."/>
            <person name="Barry K."/>
            <person name="Healey A."/>
            <person name="Mamidi S."/>
            <person name="Sreedasyam A."/>
            <person name="Shu S."/>
            <person name="Feldman M."/>
            <person name="Wu J."/>
            <person name="Yu Y."/>
            <person name="Chen C."/>
            <person name="Johnson J."/>
            <person name="Rokhsar D."/>
            <person name="Baxter I."/>
            <person name="Schmutz J."/>
            <person name="Brutnell T."/>
            <person name="Kellogg E."/>
        </authorList>
    </citation>
    <scope>NUCLEOTIDE SEQUENCE [LARGE SCALE GENOMIC DNA]</scope>
</reference>
<protein>
    <submittedName>
        <fullName evidence="2">Uncharacterized protein</fullName>
    </submittedName>
</protein>
<organism evidence="2 3">
    <name type="scientific">Setaria viridis</name>
    <name type="common">Green bristlegrass</name>
    <name type="synonym">Setaria italica subsp. viridis</name>
    <dbReference type="NCBI Taxonomy" id="4556"/>
    <lineage>
        <taxon>Eukaryota</taxon>
        <taxon>Viridiplantae</taxon>
        <taxon>Streptophyta</taxon>
        <taxon>Embryophyta</taxon>
        <taxon>Tracheophyta</taxon>
        <taxon>Spermatophyta</taxon>
        <taxon>Magnoliopsida</taxon>
        <taxon>Liliopsida</taxon>
        <taxon>Poales</taxon>
        <taxon>Poaceae</taxon>
        <taxon>PACMAD clade</taxon>
        <taxon>Panicoideae</taxon>
        <taxon>Panicodae</taxon>
        <taxon>Paniceae</taxon>
        <taxon>Cenchrinae</taxon>
        <taxon>Setaria</taxon>
    </lineage>
</organism>
<evidence type="ECO:0000313" key="2">
    <source>
        <dbReference type="EMBL" id="TKW07919.1"/>
    </source>
</evidence>
<feature type="chain" id="PRO_5020951459" evidence="1">
    <location>
        <begin position="23"/>
        <end position="122"/>
    </location>
</feature>
<dbReference type="AlphaFoldDB" id="A0A4U6U3K3"/>
<feature type="signal peptide" evidence="1">
    <location>
        <begin position="1"/>
        <end position="22"/>
    </location>
</feature>
<keyword evidence="1" id="KW-0732">Signal</keyword>
<dbReference type="Proteomes" id="UP000298652">
    <property type="component" value="Chromosome 7"/>
</dbReference>
<proteinExistence type="predicted"/>
<keyword evidence="3" id="KW-1185">Reference proteome</keyword>
<gene>
    <name evidence="2" type="ORF">SEVIR_7G339100v2</name>
</gene>
<accession>A0A4U6U3K3</accession>
<sequence length="122" mass="13228">MHLEFSEIGGVWALVQVLIVEGGGLLCGAGATSGDGGEDRGGAEVNDEVHVVCVEEVRSGWVTDEDSGGVVRTRGRRRRRLFLSKPNQLFFPLVGFSPSSPHWRGGSSYMPLLLPFFERGLL</sequence>
<evidence type="ECO:0000313" key="3">
    <source>
        <dbReference type="Proteomes" id="UP000298652"/>
    </source>
</evidence>
<dbReference type="EMBL" id="CM016558">
    <property type="protein sequence ID" value="TKW07919.1"/>
    <property type="molecule type" value="Genomic_DNA"/>
</dbReference>
<evidence type="ECO:0000256" key="1">
    <source>
        <dbReference type="SAM" id="SignalP"/>
    </source>
</evidence>